<evidence type="ECO:0000256" key="1">
    <source>
        <dbReference type="ARBA" id="ARBA00023239"/>
    </source>
</evidence>
<dbReference type="SUPFAM" id="SSF48557">
    <property type="entry name" value="L-aspartase-like"/>
    <property type="match status" value="1"/>
</dbReference>
<sequence length="122" mass="14080">MADPDQRVLELQQELGRLQARGDTRFDTYQTVLTGRYCSAAMSALFSQRSRIGIWRKLWLALAESERELGIDTITPEALEEMKSHLHVTDSDFEIARVEEKKRRHDVMAVGLFHRRCICCLG</sequence>
<dbReference type="AlphaFoldDB" id="A0A1S8A6A8"/>
<reference evidence="2" key="1">
    <citation type="submission" date="2016-03" db="EMBL/GenBank/DDBJ databases">
        <title>Draft genome sequence of Rosellinia necatrix.</title>
        <authorList>
            <person name="Kanematsu S."/>
        </authorList>
    </citation>
    <scope>NUCLEOTIDE SEQUENCE [LARGE SCALE GENOMIC DNA]</scope>
    <source>
        <strain evidence="2">W97</strain>
    </source>
</reference>
<dbReference type="STRING" id="77044.A0A1S8A6A8"/>
<gene>
    <name evidence="2" type="ORF">SAMD00023353_0602490</name>
</gene>
<dbReference type="PANTHER" id="PTHR43172:SF1">
    <property type="entry name" value="ADENYLOSUCCINATE LYASE"/>
    <property type="match status" value="1"/>
</dbReference>
<evidence type="ECO:0000313" key="3">
    <source>
        <dbReference type="Proteomes" id="UP000054516"/>
    </source>
</evidence>
<dbReference type="InterPro" id="IPR024083">
    <property type="entry name" value="Fumarase/histidase_N"/>
</dbReference>
<dbReference type="GO" id="GO:0005829">
    <property type="term" value="C:cytosol"/>
    <property type="evidence" value="ECO:0007669"/>
    <property type="project" value="TreeGrafter"/>
</dbReference>
<dbReference type="GO" id="GO:0070626">
    <property type="term" value="F:(S)-2-(5-amino-1-(5-phospho-D-ribosyl)imidazole-4-carboxamido) succinate lyase (fumarate-forming) activity"/>
    <property type="evidence" value="ECO:0007669"/>
    <property type="project" value="TreeGrafter"/>
</dbReference>
<proteinExistence type="predicted"/>
<protein>
    <submittedName>
        <fullName evidence="2">Putative adenylosuccinate lyase</fullName>
        <ecNumber evidence="2">4.3.2.2</ecNumber>
    </submittedName>
</protein>
<dbReference type="PANTHER" id="PTHR43172">
    <property type="entry name" value="ADENYLOSUCCINATE LYASE"/>
    <property type="match status" value="1"/>
</dbReference>
<name>A0A1S8A6A8_ROSNE</name>
<dbReference type="EMBL" id="DF977451">
    <property type="protein sequence ID" value="GAW25435.1"/>
    <property type="molecule type" value="Genomic_DNA"/>
</dbReference>
<dbReference type="OrthoDB" id="406045at2759"/>
<dbReference type="Proteomes" id="UP000054516">
    <property type="component" value="Unassembled WGS sequence"/>
</dbReference>
<dbReference type="GO" id="GO:0044208">
    <property type="term" value="P:'de novo' AMP biosynthetic process"/>
    <property type="evidence" value="ECO:0007669"/>
    <property type="project" value="TreeGrafter"/>
</dbReference>
<dbReference type="InterPro" id="IPR008948">
    <property type="entry name" value="L-Aspartase-like"/>
</dbReference>
<dbReference type="EC" id="4.3.2.2" evidence="2"/>
<dbReference type="Gene3D" id="1.10.275.10">
    <property type="entry name" value="Fumarase/aspartase (N-terminal domain)"/>
    <property type="match status" value="1"/>
</dbReference>
<keyword evidence="1 2" id="KW-0456">Lyase</keyword>
<dbReference type="GO" id="GO:0004018">
    <property type="term" value="F:N6-(1,2-dicarboxyethyl)AMP AMP-lyase (fumarate-forming) activity"/>
    <property type="evidence" value="ECO:0007669"/>
    <property type="project" value="TreeGrafter"/>
</dbReference>
<evidence type="ECO:0000313" key="2">
    <source>
        <dbReference type="EMBL" id="GAW25435.1"/>
    </source>
</evidence>
<organism evidence="2">
    <name type="scientific">Rosellinia necatrix</name>
    <name type="common">White root-rot fungus</name>
    <dbReference type="NCBI Taxonomy" id="77044"/>
    <lineage>
        <taxon>Eukaryota</taxon>
        <taxon>Fungi</taxon>
        <taxon>Dikarya</taxon>
        <taxon>Ascomycota</taxon>
        <taxon>Pezizomycotina</taxon>
        <taxon>Sordariomycetes</taxon>
        <taxon>Xylariomycetidae</taxon>
        <taxon>Xylariales</taxon>
        <taxon>Xylariaceae</taxon>
        <taxon>Rosellinia</taxon>
    </lineage>
</organism>
<accession>A0A1S8A6A8</accession>
<keyword evidence="3" id="KW-1185">Reference proteome</keyword>